<feature type="compositionally biased region" description="Basic and acidic residues" evidence="1">
    <location>
        <begin position="93"/>
        <end position="112"/>
    </location>
</feature>
<accession>A0A7W6JBS2</accession>
<dbReference type="RefSeq" id="WP_183201751.1">
    <property type="nucleotide sequence ID" value="NZ_BAAAER010000002.1"/>
</dbReference>
<organism evidence="3 4">
    <name type="scientific">Brevundimonas lenta</name>
    <dbReference type="NCBI Taxonomy" id="424796"/>
    <lineage>
        <taxon>Bacteria</taxon>
        <taxon>Pseudomonadati</taxon>
        <taxon>Pseudomonadota</taxon>
        <taxon>Alphaproteobacteria</taxon>
        <taxon>Caulobacterales</taxon>
        <taxon>Caulobacteraceae</taxon>
        <taxon>Brevundimonas</taxon>
    </lineage>
</organism>
<dbReference type="AlphaFoldDB" id="A0A7W6JBS2"/>
<proteinExistence type="predicted"/>
<keyword evidence="4" id="KW-1185">Reference proteome</keyword>
<sequence>MIRTFALAAGLAVLSLAGAAAAQNYAPSWGQPVYLDAYGRPVGGTPLSEVETRSYVETGYWADGYNEQPYVYVPGRAPAYGYGGYRSRGYGYDRRPDQGYRDEWGYDDDRARPGRRGYVRGHSDDRNCDCPDVYFRDR</sequence>
<dbReference type="Proteomes" id="UP000529946">
    <property type="component" value="Unassembled WGS sequence"/>
</dbReference>
<dbReference type="EMBL" id="JACIDM010000001">
    <property type="protein sequence ID" value="MBB4081268.1"/>
    <property type="molecule type" value="Genomic_DNA"/>
</dbReference>
<evidence type="ECO:0000313" key="3">
    <source>
        <dbReference type="EMBL" id="MBB4081268.1"/>
    </source>
</evidence>
<feature type="signal peptide" evidence="2">
    <location>
        <begin position="1"/>
        <end position="22"/>
    </location>
</feature>
<evidence type="ECO:0000256" key="1">
    <source>
        <dbReference type="SAM" id="MobiDB-lite"/>
    </source>
</evidence>
<protein>
    <submittedName>
        <fullName evidence="3">Uncharacterized protein</fullName>
    </submittedName>
</protein>
<feature type="region of interest" description="Disordered" evidence="1">
    <location>
        <begin position="93"/>
        <end position="127"/>
    </location>
</feature>
<comment type="caution">
    <text evidence="3">The sequence shown here is derived from an EMBL/GenBank/DDBJ whole genome shotgun (WGS) entry which is preliminary data.</text>
</comment>
<keyword evidence="2" id="KW-0732">Signal</keyword>
<evidence type="ECO:0000313" key="4">
    <source>
        <dbReference type="Proteomes" id="UP000529946"/>
    </source>
</evidence>
<reference evidence="3 4" key="1">
    <citation type="submission" date="2020-08" db="EMBL/GenBank/DDBJ databases">
        <title>Genomic Encyclopedia of Type Strains, Phase IV (KMG-IV): sequencing the most valuable type-strain genomes for metagenomic binning, comparative biology and taxonomic classification.</title>
        <authorList>
            <person name="Goeker M."/>
        </authorList>
    </citation>
    <scope>NUCLEOTIDE SEQUENCE [LARGE SCALE GENOMIC DNA]</scope>
    <source>
        <strain evidence="3 4">DSM 23960</strain>
    </source>
</reference>
<gene>
    <name evidence="3" type="ORF">GGR12_000107</name>
</gene>
<feature type="chain" id="PRO_5030741571" evidence="2">
    <location>
        <begin position="23"/>
        <end position="138"/>
    </location>
</feature>
<evidence type="ECO:0000256" key="2">
    <source>
        <dbReference type="SAM" id="SignalP"/>
    </source>
</evidence>
<name>A0A7W6JBS2_9CAUL</name>